<feature type="compositionally biased region" description="Pro residues" evidence="5">
    <location>
        <begin position="270"/>
        <end position="285"/>
    </location>
</feature>
<dbReference type="InterPro" id="IPR028146">
    <property type="entry name" value="PRKCSH_N"/>
</dbReference>
<dbReference type="PANTHER" id="PTHR12630:SF1">
    <property type="entry name" value="GLUCOSIDASE 2 SUBUNIT BETA"/>
    <property type="match status" value="1"/>
</dbReference>
<dbReference type="Proteomes" id="UP000492820">
    <property type="component" value="Unassembled WGS sequence"/>
</dbReference>
<dbReference type="OrthoDB" id="28322at2759"/>
<dbReference type="Gene3D" id="4.10.400.10">
    <property type="entry name" value="Low-density Lipoprotein Receptor"/>
    <property type="match status" value="1"/>
</dbReference>
<keyword evidence="3" id="KW-0256">Endoplasmic reticulum</keyword>
<dbReference type="InterPro" id="IPR036607">
    <property type="entry name" value="PRKCSH"/>
</dbReference>
<dbReference type="GO" id="GO:0006491">
    <property type="term" value="P:N-glycan processing"/>
    <property type="evidence" value="ECO:0007669"/>
    <property type="project" value="TreeGrafter"/>
</dbReference>
<reference evidence="10" key="3">
    <citation type="submission" date="2020-10" db="UniProtKB">
        <authorList>
            <consortium name="WormBaseParasite"/>
        </authorList>
    </citation>
    <scope>IDENTIFICATION</scope>
</reference>
<evidence type="ECO:0000256" key="4">
    <source>
        <dbReference type="ARBA" id="ARBA00023157"/>
    </source>
</evidence>
<sequence length="429" mass="48010">MTANFPVYSLVPAMPFRAVVLFCLFALLWASEVPTGVHPSSIVFYVPFKPFTCLDKSATIPWDKVNDDYCDCLDGSDEPGTSACPDMKFYCPNTGHEGVFIPSSFVNDMVCDCCDGSDEYFGLVKCNNTCGALAREREEQLQKRRKEIESGHQIYQEYVARKTIELAEEAKREAEEAEKRALEEAEKQTSNEPADSESDNEVPPSGEDKEEHSEEIEPDQIHEDSLYDEKHEGGEDMQDDGWNPPKGVEGGASVPSEDDDSAQVVESYEPPSPPPPLPPPPPPKPIDYGPDKGFMMLTEPSTGCLEVQNKEYIYSLCAFKEVRQRPRHHSTGGTLLGSWSGWVGHPEDSVHWSKEEKLAKLPYNEMLYDGGEQCWNGPSRSVKVKVVCGAQNRLMSAEEPSRCTYKMRLETPATCHHDPVKLMEMHTEL</sequence>
<dbReference type="InterPro" id="IPR039794">
    <property type="entry name" value="Gtb1-like"/>
</dbReference>
<organism evidence="8">
    <name type="scientific">Echinococcus granulosus</name>
    <name type="common">Hydatid tapeworm</name>
    <dbReference type="NCBI Taxonomy" id="6210"/>
    <lineage>
        <taxon>Eukaryota</taxon>
        <taxon>Metazoa</taxon>
        <taxon>Spiralia</taxon>
        <taxon>Lophotrochozoa</taxon>
        <taxon>Platyhelminthes</taxon>
        <taxon>Cestoda</taxon>
        <taxon>Eucestoda</taxon>
        <taxon>Cyclophyllidea</taxon>
        <taxon>Taeniidae</taxon>
        <taxon>Echinococcus</taxon>
        <taxon>Echinococcus granulosus group</taxon>
    </lineage>
</organism>
<accession>A0A068WMF9</accession>
<dbReference type="CDD" id="cd00112">
    <property type="entry name" value="LDLa"/>
    <property type="match status" value="1"/>
</dbReference>
<evidence type="ECO:0000256" key="2">
    <source>
        <dbReference type="ARBA" id="ARBA00022729"/>
    </source>
</evidence>
<dbReference type="Pfam" id="PF12999">
    <property type="entry name" value="PRKCSH-like"/>
    <property type="match status" value="1"/>
</dbReference>
<dbReference type="InterPro" id="IPR002172">
    <property type="entry name" value="LDrepeatLR_classA_rpt"/>
</dbReference>
<dbReference type="Gene3D" id="2.70.130.10">
    <property type="entry name" value="Mannose-6-phosphate receptor binding domain"/>
    <property type="match status" value="1"/>
</dbReference>
<keyword evidence="2 6" id="KW-0732">Signal</keyword>
<feature type="chain" id="PRO_5033210305" description="Glucosidase 2 subunit beta" evidence="6">
    <location>
        <begin position="31"/>
        <end position="429"/>
    </location>
</feature>
<evidence type="ECO:0000256" key="6">
    <source>
        <dbReference type="SAM" id="SignalP"/>
    </source>
</evidence>
<feature type="compositionally biased region" description="Basic and acidic residues" evidence="5">
    <location>
        <begin position="175"/>
        <end position="189"/>
    </location>
</feature>
<evidence type="ECO:0000313" key="8">
    <source>
        <dbReference type="EMBL" id="CDS20966.1"/>
    </source>
</evidence>
<evidence type="ECO:0000256" key="5">
    <source>
        <dbReference type="SAM" id="MobiDB-lite"/>
    </source>
</evidence>
<evidence type="ECO:0000259" key="7">
    <source>
        <dbReference type="PROSITE" id="PS51914"/>
    </source>
</evidence>
<evidence type="ECO:0000256" key="3">
    <source>
        <dbReference type="ARBA" id="ARBA00022824"/>
    </source>
</evidence>
<feature type="compositionally biased region" description="Basic and acidic residues" evidence="5">
    <location>
        <begin position="219"/>
        <end position="234"/>
    </location>
</feature>
<dbReference type="InterPro" id="IPR036055">
    <property type="entry name" value="LDL_receptor-like_sf"/>
</dbReference>
<dbReference type="GO" id="GO:0017177">
    <property type="term" value="C:glucosidase II complex"/>
    <property type="evidence" value="ECO:0007669"/>
    <property type="project" value="TreeGrafter"/>
</dbReference>
<dbReference type="PROSITE" id="PS51914">
    <property type="entry name" value="MRH"/>
    <property type="match status" value="1"/>
</dbReference>
<keyword evidence="4" id="KW-1015">Disulfide bond</keyword>
<feature type="domain" description="MRH" evidence="7">
    <location>
        <begin position="302"/>
        <end position="417"/>
    </location>
</feature>
<feature type="signal peptide" evidence="6">
    <location>
        <begin position="1"/>
        <end position="30"/>
    </location>
</feature>
<dbReference type="InterPro" id="IPR009011">
    <property type="entry name" value="Man6P_isomerase_rcpt-bd_dom_sf"/>
</dbReference>
<dbReference type="Pfam" id="PF13015">
    <property type="entry name" value="PRKCSH_1"/>
    <property type="match status" value="1"/>
</dbReference>
<evidence type="ECO:0000313" key="10">
    <source>
        <dbReference type="WBParaSite" id="EgrG_000532800"/>
    </source>
</evidence>
<feature type="region of interest" description="Disordered" evidence="5">
    <location>
        <begin position="175"/>
        <end position="293"/>
    </location>
</feature>
<gene>
    <name evidence="10" type="primary">EGR_09569</name>
    <name evidence="8" type="ORF">EgrG_000532800</name>
</gene>
<dbReference type="InterPro" id="IPR044865">
    <property type="entry name" value="MRH_dom"/>
</dbReference>
<evidence type="ECO:0000256" key="1">
    <source>
        <dbReference type="ARBA" id="ARBA00022387"/>
    </source>
</evidence>
<evidence type="ECO:0000313" key="9">
    <source>
        <dbReference type="Proteomes" id="UP000492820"/>
    </source>
</evidence>
<dbReference type="SUPFAM" id="SSF50911">
    <property type="entry name" value="Mannose 6-phosphate receptor domain"/>
    <property type="match status" value="1"/>
</dbReference>
<reference evidence="8" key="2">
    <citation type="submission" date="2014-06" db="EMBL/GenBank/DDBJ databases">
        <authorList>
            <person name="Aslett M."/>
        </authorList>
    </citation>
    <scope>NUCLEOTIDE SEQUENCE</scope>
</reference>
<dbReference type="EMBL" id="LK028582">
    <property type="protein sequence ID" value="CDS20966.1"/>
    <property type="molecule type" value="Genomic_DNA"/>
</dbReference>
<dbReference type="PANTHER" id="PTHR12630">
    <property type="entry name" value="N-LINKED OLIGOSACCHARIDE PROCESSING"/>
    <property type="match status" value="1"/>
</dbReference>
<dbReference type="WBParaSite" id="EgrG_000532800">
    <property type="protein sequence ID" value="EgrG_000532800"/>
    <property type="gene ID" value="EgrG_000532800"/>
</dbReference>
<dbReference type="AlphaFoldDB" id="A0A068WMF9"/>
<reference evidence="8 9" key="1">
    <citation type="journal article" date="2013" name="Nature">
        <title>The genomes of four tapeworm species reveal adaptations to parasitism.</title>
        <authorList>
            <person name="Tsai I.J."/>
            <person name="Zarowiecki M."/>
            <person name="Holroyd N."/>
            <person name="Garciarrubio A."/>
            <person name="Sanchez-Flores A."/>
            <person name="Brooks K.L."/>
            <person name="Tracey A."/>
            <person name="Bobes R.J."/>
            <person name="Fragoso G."/>
            <person name="Sciutto E."/>
            <person name="Aslett M."/>
            <person name="Beasley H."/>
            <person name="Bennett H.M."/>
            <person name="Cai J."/>
            <person name="Camicia F."/>
            <person name="Clark R."/>
            <person name="Cucher M."/>
            <person name="De Silva N."/>
            <person name="Day T.A."/>
            <person name="Deplazes P."/>
            <person name="Estrada K."/>
            <person name="Fernandez C."/>
            <person name="Holland P.W."/>
            <person name="Hou J."/>
            <person name="Hu S."/>
            <person name="Huckvale T."/>
            <person name="Hung S.S."/>
            <person name="Kamenetzky L."/>
            <person name="Keane J.A."/>
            <person name="Kiss F."/>
            <person name="Koziol U."/>
            <person name="Lambert O."/>
            <person name="Liu K."/>
            <person name="Luo X."/>
            <person name="Luo Y."/>
            <person name="Macchiaroli N."/>
            <person name="Nichol S."/>
            <person name="Paps J."/>
            <person name="Parkinson J."/>
            <person name="Pouchkina-Stantcheva N."/>
            <person name="Riddiford N."/>
            <person name="Rosenzvit M."/>
            <person name="Salinas G."/>
            <person name="Wasmuth J.D."/>
            <person name="Zamanian M."/>
            <person name="Zheng Y."/>
            <person name="Cai X."/>
            <person name="Soberon X."/>
            <person name="Olson P.D."/>
            <person name="Laclette J.P."/>
            <person name="Brehm K."/>
            <person name="Berriman M."/>
            <person name="Garciarrubio A."/>
            <person name="Bobes R.J."/>
            <person name="Fragoso G."/>
            <person name="Sanchez-Flores A."/>
            <person name="Estrada K."/>
            <person name="Cevallos M.A."/>
            <person name="Morett E."/>
            <person name="Gonzalez V."/>
            <person name="Portillo T."/>
            <person name="Ochoa-Leyva A."/>
            <person name="Jose M.V."/>
            <person name="Sciutto E."/>
            <person name="Landa A."/>
            <person name="Jimenez L."/>
            <person name="Valdes V."/>
            <person name="Carrero J.C."/>
            <person name="Larralde C."/>
            <person name="Morales-Montor J."/>
            <person name="Limon-Lason J."/>
            <person name="Soberon X."/>
            <person name="Laclette J.P."/>
        </authorList>
    </citation>
    <scope>NUCLEOTIDE SEQUENCE [LARGE SCALE GENOMIC DNA]</scope>
</reference>
<proteinExistence type="predicted"/>
<name>A0A068WMF9_ECHGR</name>
<protein>
    <recommendedName>
        <fullName evidence="1">Glucosidase 2 subunit beta</fullName>
    </recommendedName>
</protein>